<dbReference type="GO" id="GO:0016757">
    <property type="term" value="F:glycosyltransferase activity"/>
    <property type="evidence" value="ECO:0007669"/>
    <property type="project" value="UniProtKB-KW"/>
</dbReference>
<organism evidence="1 2">
    <name type="scientific">Bremerella alba</name>
    <dbReference type="NCBI Taxonomy" id="980252"/>
    <lineage>
        <taxon>Bacteria</taxon>
        <taxon>Pseudomonadati</taxon>
        <taxon>Planctomycetota</taxon>
        <taxon>Planctomycetia</taxon>
        <taxon>Pirellulales</taxon>
        <taxon>Pirellulaceae</taxon>
        <taxon>Bremerella</taxon>
    </lineage>
</organism>
<accession>A0A7V8V805</accession>
<dbReference type="Pfam" id="PF01874">
    <property type="entry name" value="CitG"/>
    <property type="match status" value="1"/>
</dbReference>
<dbReference type="GO" id="GO:0005524">
    <property type="term" value="F:ATP binding"/>
    <property type="evidence" value="ECO:0007669"/>
    <property type="project" value="InterPro"/>
</dbReference>
<dbReference type="AlphaFoldDB" id="A0A7V8V805"/>
<dbReference type="GO" id="GO:0046917">
    <property type="term" value="F:triphosphoribosyl-dephospho-CoA synthase activity"/>
    <property type="evidence" value="ECO:0007669"/>
    <property type="project" value="UniProtKB-EC"/>
</dbReference>
<dbReference type="Gene3D" id="1.10.4200.10">
    <property type="entry name" value="Triphosphoribosyl-dephospho-CoA protein"/>
    <property type="match status" value="1"/>
</dbReference>
<dbReference type="PANTHER" id="PTHR42280:SF1">
    <property type="entry name" value="CITG FAMILY PROTEIN"/>
    <property type="match status" value="1"/>
</dbReference>
<dbReference type="RefSeq" id="WP_207398054.1">
    <property type="nucleotide sequence ID" value="NZ_JABRWO010000011.1"/>
</dbReference>
<gene>
    <name evidence="1" type="primary">mdcB</name>
    <name evidence="1" type="ORF">HOV93_38350</name>
</gene>
<evidence type="ECO:0000313" key="1">
    <source>
        <dbReference type="EMBL" id="MBA2116643.1"/>
    </source>
</evidence>
<dbReference type="EC" id="2.4.2.52" evidence="1"/>
<name>A0A7V8V805_9BACT</name>
<dbReference type="InterPro" id="IPR002736">
    <property type="entry name" value="CitG"/>
</dbReference>
<keyword evidence="1" id="KW-0808">Transferase</keyword>
<proteinExistence type="predicted"/>
<evidence type="ECO:0000313" key="2">
    <source>
        <dbReference type="Proteomes" id="UP000551616"/>
    </source>
</evidence>
<reference evidence="1 2" key="1">
    <citation type="submission" date="2020-05" db="EMBL/GenBank/DDBJ databases">
        <title>Bremerella alba sp. nov., a novel planctomycete isolated from the surface of the macroalga Fucus spiralis.</title>
        <authorList>
            <person name="Godinho O."/>
            <person name="Botelho R."/>
            <person name="Albuquerque L."/>
            <person name="Wiegand S."/>
            <person name="Da Costa M.S."/>
            <person name="Lobo-Da-Cunha A."/>
            <person name="Jogler C."/>
            <person name="Lage O.M."/>
        </authorList>
    </citation>
    <scope>NUCLEOTIDE SEQUENCE [LARGE SCALE GENOMIC DNA]</scope>
    <source>
        <strain evidence="1 2">FF15</strain>
    </source>
</reference>
<keyword evidence="1" id="KW-0328">Glycosyltransferase</keyword>
<dbReference type="Proteomes" id="UP000551616">
    <property type="component" value="Unassembled WGS sequence"/>
</dbReference>
<sequence>MSGTAALSLGQMASLACTLEVCAPKPGNVHRGADFEDVTLQDFLASAISISTVFDQAHTLPLGQIILKSVEATSRVTQTNTNLGMILLLAPLAMGNDAEALQQEAVDAIVNSTAQDAADIYQAIAMAKPGGMQASTEHDIAGSAPPHILEAMKLAADRDTIARQYTTGFEDLFAKVVPLLTDESRLAMPLSHRIVHAHISLMAQMPDTLIARKNGDEMAQQSAVMAQRVIDAGPPMQEDYMQQLANLDFWLRCDGHKRNPGTTADMIAAGLLVCLRQKKLVAPFV</sequence>
<dbReference type="PANTHER" id="PTHR42280">
    <property type="entry name" value="CITG FAMILY PROTEIN"/>
    <property type="match status" value="1"/>
</dbReference>
<comment type="caution">
    <text evidence="1">The sequence shown here is derived from an EMBL/GenBank/DDBJ whole genome shotgun (WGS) entry which is preliminary data.</text>
</comment>
<dbReference type="EMBL" id="JABRWO010000011">
    <property type="protein sequence ID" value="MBA2116643.1"/>
    <property type="molecule type" value="Genomic_DNA"/>
</dbReference>
<keyword evidence="2" id="KW-1185">Reference proteome</keyword>
<protein>
    <submittedName>
        <fullName evidence="1">2-(5''-triphosphoribosyl)-3'-dephosphocoenzyme-A synthase</fullName>
        <ecNumber evidence="1">2.4.2.52</ecNumber>
    </submittedName>
</protein>